<gene>
    <name evidence="1" type="ORF">BDV40DRAFT_294911</name>
</gene>
<dbReference type="EMBL" id="ML738586">
    <property type="protein sequence ID" value="KAE8168370.1"/>
    <property type="molecule type" value="Genomic_DNA"/>
</dbReference>
<sequence>MTMKPTTSLQPNADICVLFDRINELSHYATMLTGKLFASIYQNDPGRLSPLGDIDDMIRLQFMLSEEISRLYKIIHHQGQSSTPVL</sequence>
<organism evidence="1 2">
    <name type="scientific">Aspergillus tamarii</name>
    <dbReference type="NCBI Taxonomy" id="41984"/>
    <lineage>
        <taxon>Eukaryota</taxon>
        <taxon>Fungi</taxon>
        <taxon>Dikarya</taxon>
        <taxon>Ascomycota</taxon>
        <taxon>Pezizomycotina</taxon>
        <taxon>Eurotiomycetes</taxon>
        <taxon>Eurotiomycetidae</taxon>
        <taxon>Eurotiales</taxon>
        <taxon>Aspergillaceae</taxon>
        <taxon>Aspergillus</taxon>
        <taxon>Aspergillus subgen. Circumdati</taxon>
    </lineage>
</organism>
<dbReference type="AlphaFoldDB" id="A0A5N6VCH8"/>
<proteinExistence type="predicted"/>
<accession>A0A5N6VCH8</accession>
<keyword evidence="2" id="KW-1185">Reference proteome</keyword>
<evidence type="ECO:0000313" key="2">
    <source>
        <dbReference type="Proteomes" id="UP000326950"/>
    </source>
</evidence>
<dbReference type="Proteomes" id="UP000326950">
    <property type="component" value="Unassembled WGS sequence"/>
</dbReference>
<protein>
    <submittedName>
        <fullName evidence="1">Uncharacterized protein</fullName>
    </submittedName>
</protein>
<evidence type="ECO:0000313" key="1">
    <source>
        <dbReference type="EMBL" id="KAE8168370.1"/>
    </source>
</evidence>
<dbReference type="OrthoDB" id="4476008at2759"/>
<name>A0A5N6VCH8_ASPTM</name>
<reference evidence="1 2" key="1">
    <citation type="submission" date="2019-04" db="EMBL/GenBank/DDBJ databases">
        <title>Friends and foes A comparative genomics study of 23 Aspergillus species from section Flavi.</title>
        <authorList>
            <consortium name="DOE Joint Genome Institute"/>
            <person name="Kjaerbolling I."/>
            <person name="Vesth T."/>
            <person name="Frisvad J.C."/>
            <person name="Nybo J.L."/>
            <person name="Theobald S."/>
            <person name="Kildgaard S."/>
            <person name="Isbrandt T."/>
            <person name="Kuo A."/>
            <person name="Sato A."/>
            <person name="Lyhne E.K."/>
            <person name="Kogle M.E."/>
            <person name="Wiebenga A."/>
            <person name="Kun R.S."/>
            <person name="Lubbers R.J."/>
            <person name="Makela M.R."/>
            <person name="Barry K."/>
            <person name="Chovatia M."/>
            <person name="Clum A."/>
            <person name="Daum C."/>
            <person name="Haridas S."/>
            <person name="He G."/>
            <person name="LaButti K."/>
            <person name="Lipzen A."/>
            <person name="Mondo S."/>
            <person name="Riley R."/>
            <person name="Salamov A."/>
            <person name="Simmons B.A."/>
            <person name="Magnuson J.K."/>
            <person name="Henrissat B."/>
            <person name="Mortensen U.H."/>
            <person name="Larsen T.O."/>
            <person name="Devries R.P."/>
            <person name="Grigoriev I.V."/>
            <person name="Machida M."/>
            <person name="Baker S.E."/>
            <person name="Andersen M.R."/>
        </authorList>
    </citation>
    <scope>NUCLEOTIDE SEQUENCE [LARGE SCALE GENOMIC DNA]</scope>
    <source>
        <strain evidence="1 2">CBS 117626</strain>
    </source>
</reference>